<feature type="compositionally biased region" description="Low complexity" evidence="1">
    <location>
        <begin position="620"/>
        <end position="633"/>
    </location>
</feature>
<keyword evidence="4" id="KW-1185">Reference proteome</keyword>
<sequence>MSSSGLPDADASRPRSGILTPTSDGSSHRRHAAREVFSEPGPCDGPRDGAMDQLLHAPIAVKPHPHDLHVKPRTLHPIMLLPRNQFALANIDLGNPCGDLPLSRLFECRVKILELEGRMGMATSVVIARSEVKTNLYALERQPSGLYVICKLGSWVDIHELAQHATVVSHKELRPADSIRKPSMHDNALTKPPVYKEHRQKRAAIEAIQSLVRKRPRSATTASIDVPIKSEPSDPARPEEVTPGQVSNSVEIPPAEMAEPQLPNTAPAQCDNEPNLSGPPTSNVILETIRTQYFEALYKSMGSLAYFAKGPLSRARSTFHLDLDTNLDMAELIDFLKSMVLTTVQIDKKYRETVPDILAKPVPAADSSDEGKRKKKRAKKMKLGKNGLYPCEDDMIRKWWSLHKPEERDGNATTSGSDTRSHIAMLRTRETQLQMILILEILALEPLKAVDDTTDSLLPDLPGATQTQDSMAPPATKKRSKHNLPVLLDVHADRLTIWQSTAFDDHVWSAESQSSAAADSPPDKQASSEPLRDFCVDVIVPFFSARLPKQCDAINKKLGGPVIVSPPKPKSSKQTSSSKSQRPGSSAKRQMSAKKPRTLQRALSTDLQHRRSVSRGPSNALALLRSASSTTVTGVKREGSEPVTGEPEPSKQGHGILSRSSSMVVAKNPRAEKRALVEAELKDAISALRKPNRDVVGKAMEEAAQHKLLSARKLKKPNRSSMSAVQVEATPANNRFRDVLAARSDNIVDLAVASTEDAIPPSSVGHLVPSTGRKVMRDAAFGVSPFGTAIGSTPVKTSTASSFLRRADGEIAIPPSSPLVGRKQESIQQRLSASSSTSHKGGFGLSQSRDISVFMTPVKKAAAPMDIAAAENIGPSPVLEVKTTSIYDKLGWDDDFDDL</sequence>
<feature type="region of interest" description="Disordered" evidence="1">
    <location>
        <begin position="216"/>
        <end position="247"/>
    </location>
</feature>
<dbReference type="Gene3D" id="1.20.58.2130">
    <property type="match status" value="1"/>
</dbReference>
<feature type="region of interest" description="Disordered" evidence="1">
    <location>
        <begin position="361"/>
        <end position="380"/>
    </location>
</feature>
<feature type="compositionally biased region" description="Basic and acidic residues" evidence="1">
    <location>
        <begin position="231"/>
        <end position="240"/>
    </location>
</feature>
<dbReference type="Pfam" id="PF08639">
    <property type="entry name" value="Sld3_STD"/>
    <property type="match status" value="1"/>
</dbReference>
<proteinExistence type="predicted"/>
<feature type="compositionally biased region" description="Polar residues" evidence="1">
    <location>
        <begin position="826"/>
        <end position="844"/>
    </location>
</feature>
<gene>
    <name evidence="3" type="ORF">NLU13_2209</name>
</gene>
<feature type="region of interest" description="Disordered" evidence="1">
    <location>
        <begin position="1"/>
        <end position="50"/>
    </location>
</feature>
<feature type="region of interest" description="Disordered" evidence="1">
    <location>
        <begin position="259"/>
        <end position="281"/>
    </location>
</feature>
<accession>A0AA39GT61</accession>
<feature type="domain" description="DNA replication regulator Sld3 C-terminal" evidence="2">
    <location>
        <begin position="285"/>
        <end position="795"/>
    </location>
</feature>
<feature type="region of interest" description="Disordered" evidence="1">
    <location>
        <begin position="558"/>
        <end position="666"/>
    </location>
</feature>
<dbReference type="PANTHER" id="PTHR28067:SF1">
    <property type="entry name" value="DNA REPLICATION REGULATOR SLD3"/>
    <property type="match status" value="1"/>
</dbReference>
<dbReference type="AlphaFoldDB" id="A0AA39GT61"/>
<evidence type="ECO:0000313" key="4">
    <source>
        <dbReference type="Proteomes" id="UP001175261"/>
    </source>
</evidence>
<reference evidence="3" key="1">
    <citation type="submission" date="2022-10" db="EMBL/GenBank/DDBJ databases">
        <title>Determination and structural analysis of whole genome sequence of Sarocladium strictum F4-1.</title>
        <authorList>
            <person name="Hu L."/>
            <person name="Jiang Y."/>
        </authorList>
    </citation>
    <scope>NUCLEOTIDE SEQUENCE</scope>
    <source>
        <strain evidence="3">F4-1</strain>
    </source>
</reference>
<evidence type="ECO:0000313" key="3">
    <source>
        <dbReference type="EMBL" id="KAK0392714.1"/>
    </source>
</evidence>
<dbReference type="GO" id="GO:0031261">
    <property type="term" value="C:DNA replication preinitiation complex"/>
    <property type="evidence" value="ECO:0007669"/>
    <property type="project" value="TreeGrafter"/>
</dbReference>
<dbReference type="InterPro" id="IPR042511">
    <property type="entry name" value="Sld3"/>
</dbReference>
<comment type="caution">
    <text evidence="3">The sequence shown here is derived from an EMBL/GenBank/DDBJ whole genome shotgun (WGS) entry which is preliminary data.</text>
</comment>
<feature type="region of interest" description="Disordered" evidence="1">
    <location>
        <begin position="458"/>
        <end position="480"/>
    </location>
</feature>
<evidence type="ECO:0000256" key="1">
    <source>
        <dbReference type="SAM" id="MobiDB-lite"/>
    </source>
</evidence>
<feature type="compositionally biased region" description="Low complexity" evidence="1">
    <location>
        <begin position="572"/>
        <end position="583"/>
    </location>
</feature>
<dbReference type="Proteomes" id="UP001175261">
    <property type="component" value="Unassembled WGS sequence"/>
</dbReference>
<dbReference type="PANTHER" id="PTHR28067">
    <property type="entry name" value="DNA REPLICATION REGULATOR SLD3"/>
    <property type="match status" value="1"/>
</dbReference>
<dbReference type="EMBL" id="JAPDFR010000001">
    <property type="protein sequence ID" value="KAK0392714.1"/>
    <property type="molecule type" value="Genomic_DNA"/>
</dbReference>
<feature type="region of interest" description="Disordered" evidence="1">
    <location>
        <begin position="814"/>
        <end position="844"/>
    </location>
</feature>
<name>A0AA39GT61_SARSR</name>
<protein>
    <recommendedName>
        <fullName evidence="2">DNA replication regulator Sld3 C-terminal domain-containing protein</fullName>
    </recommendedName>
</protein>
<dbReference type="GO" id="GO:0006270">
    <property type="term" value="P:DNA replication initiation"/>
    <property type="evidence" value="ECO:0007669"/>
    <property type="project" value="InterPro"/>
</dbReference>
<feature type="compositionally biased region" description="Polar residues" evidence="1">
    <location>
        <begin position="262"/>
        <end position="281"/>
    </location>
</feature>
<dbReference type="InterPro" id="IPR013948">
    <property type="entry name" value="DNA_replication_reg_Sld3_C"/>
</dbReference>
<organism evidence="3 4">
    <name type="scientific">Sarocladium strictum</name>
    <name type="common">Black bundle disease fungus</name>
    <name type="synonym">Acremonium strictum</name>
    <dbReference type="NCBI Taxonomy" id="5046"/>
    <lineage>
        <taxon>Eukaryota</taxon>
        <taxon>Fungi</taxon>
        <taxon>Dikarya</taxon>
        <taxon>Ascomycota</taxon>
        <taxon>Pezizomycotina</taxon>
        <taxon>Sordariomycetes</taxon>
        <taxon>Hypocreomycetidae</taxon>
        <taxon>Hypocreales</taxon>
        <taxon>Sarocladiaceae</taxon>
        <taxon>Sarocladium</taxon>
    </lineage>
</organism>
<evidence type="ECO:0000259" key="2">
    <source>
        <dbReference type="Pfam" id="PF08639"/>
    </source>
</evidence>